<dbReference type="Gene3D" id="1.25.40.420">
    <property type="match status" value="1"/>
</dbReference>
<dbReference type="InterPro" id="IPR011333">
    <property type="entry name" value="SKP1/BTB/POZ_sf"/>
</dbReference>
<feature type="compositionally biased region" description="Basic and acidic residues" evidence="3">
    <location>
        <begin position="814"/>
        <end position="825"/>
    </location>
</feature>
<evidence type="ECO:0000259" key="4">
    <source>
        <dbReference type="PROSITE" id="PS50097"/>
    </source>
</evidence>
<feature type="compositionally biased region" description="Acidic residues" evidence="3">
    <location>
        <begin position="803"/>
        <end position="813"/>
    </location>
</feature>
<keyword evidence="2" id="KW-0677">Repeat</keyword>
<accession>A0A1I7SLR7</accession>
<evidence type="ECO:0000313" key="5">
    <source>
        <dbReference type="Proteomes" id="UP000095284"/>
    </source>
</evidence>
<feature type="region of interest" description="Disordered" evidence="3">
    <location>
        <begin position="456"/>
        <end position="478"/>
    </location>
</feature>
<feature type="compositionally biased region" description="Polar residues" evidence="3">
    <location>
        <begin position="461"/>
        <end position="478"/>
    </location>
</feature>
<reference evidence="6" key="1">
    <citation type="submission" date="2016-11" db="UniProtKB">
        <authorList>
            <consortium name="WormBaseParasite"/>
        </authorList>
    </citation>
    <scope>IDENTIFICATION</scope>
</reference>
<dbReference type="AlphaFoldDB" id="A0A1I7SLR7"/>
<dbReference type="eggNOG" id="KOG4441">
    <property type="taxonomic scope" value="Eukaryota"/>
</dbReference>
<dbReference type="InterPro" id="IPR000210">
    <property type="entry name" value="BTB/POZ_dom"/>
</dbReference>
<dbReference type="Gene3D" id="2.120.10.80">
    <property type="entry name" value="Kelch-type beta propeller"/>
    <property type="match status" value="2"/>
</dbReference>
<evidence type="ECO:0000313" key="6">
    <source>
        <dbReference type="WBParaSite" id="BXY_1400000.1"/>
    </source>
</evidence>
<feature type="domain" description="BTB" evidence="4">
    <location>
        <begin position="117"/>
        <end position="194"/>
    </location>
</feature>
<name>A0A1I7SLR7_BURXY</name>
<dbReference type="Pfam" id="PF01344">
    <property type="entry name" value="Kelch_1"/>
    <property type="match status" value="3"/>
</dbReference>
<dbReference type="SUPFAM" id="SSF50965">
    <property type="entry name" value="Galactose oxidase, central domain"/>
    <property type="match status" value="1"/>
</dbReference>
<dbReference type="PANTHER" id="PTHR24412:SF493">
    <property type="entry name" value="BTB DOMAIN-CONTAINING PROTEIN"/>
    <property type="match status" value="1"/>
</dbReference>
<protein>
    <submittedName>
        <fullName evidence="6">BTB domain-containing protein</fullName>
    </submittedName>
</protein>
<dbReference type="PANTHER" id="PTHR24412">
    <property type="entry name" value="KELCH PROTEIN"/>
    <property type="match status" value="1"/>
</dbReference>
<evidence type="ECO:0000256" key="1">
    <source>
        <dbReference type="ARBA" id="ARBA00022441"/>
    </source>
</evidence>
<organism evidence="5 6">
    <name type="scientific">Bursaphelenchus xylophilus</name>
    <name type="common">Pinewood nematode worm</name>
    <name type="synonym">Aphelenchoides xylophilus</name>
    <dbReference type="NCBI Taxonomy" id="6326"/>
    <lineage>
        <taxon>Eukaryota</taxon>
        <taxon>Metazoa</taxon>
        <taxon>Ecdysozoa</taxon>
        <taxon>Nematoda</taxon>
        <taxon>Chromadorea</taxon>
        <taxon>Rhabditida</taxon>
        <taxon>Tylenchina</taxon>
        <taxon>Tylenchomorpha</taxon>
        <taxon>Aphelenchoidea</taxon>
        <taxon>Aphelenchoididae</taxon>
        <taxon>Bursaphelenchus</taxon>
    </lineage>
</organism>
<dbReference type="Pfam" id="PF24681">
    <property type="entry name" value="Kelch_KLHDC2_KLHL20_DRC7"/>
    <property type="match status" value="1"/>
</dbReference>
<dbReference type="SMART" id="SM00612">
    <property type="entry name" value="Kelch"/>
    <property type="match status" value="5"/>
</dbReference>
<evidence type="ECO:0000256" key="2">
    <source>
        <dbReference type="ARBA" id="ARBA00022737"/>
    </source>
</evidence>
<dbReference type="WBParaSite" id="BXY_1400000.1">
    <property type="protein sequence ID" value="BXY_1400000.1"/>
    <property type="gene ID" value="BXY_1400000"/>
</dbReference>
<dbReference type="PROSITE" id="PS50097">
    <property type="entry name" value="BTB"/>
    <property type="match status" value="1"/>
</dbReference>
<feature type="region of interest" description="Disordered" evidence="3">
    <location>
        <begin position="802"/>
        <end position="836"/>
    </location>
</feature>
<dbReference type="InterPro" id="IPR011043">
    <property type="entry name" value="Gal_Oxase/kelch_b-propeller"/>
</dbReference>
<dbReference type="InterPro" id="IPR006652">
    <property type="entry name" value="Kelch_1"/>
</dbReference>
<proteinExistence type="predicted"/>
<evidence type="ECO:0000256" key="3">
    <source>
        <dbReference type="SAM" id="MobiDB-lite"/>
    </source>
</evidence>
<dbReference type="Gene3D" id="3.30.710.10">
    <property type="entry name" value="Potassium Channel Kv1.1, Chain A"/>
    <property type="match status" value="1"/>
</dbReference>
<dbReference type="Proteomes" id="UP000095284">
    <property type="component" value="Unplaced"/>
</dbReference>
<keyword evidence="1" id="KW-0880">Kelch repeat</keyword>
<dbReference type="InterPro" id="IPR015915">
    <property type="entry name" value="Kelch-typ_b-propeller"/>
</dbReference>
<dbReference type="Pfam" id="PF00651">
    <property type="entry name" value="BTB"/>
    <property type="match status" value="1"/>
</dbReference>
<dbReference type="PRINTS" id="PR00501">
    <property type="entry name" value="KELCHREPEAT"/>
</dbReference>
<sequence length="836" mass="92430">MYDRKFNFRPYPCPWRTEIIAFLASVRQLLCFSISDMNKQPTPAPEVDEKAKSEEPPLVFVTVRQRSAVSRRADETDTWGIDEIDAKEECRLILKDGNATVSVLSRLNTFRRNRELCDVVLFVKEREILAHKVVLAALSNSLLDMFVTDSDNPVKPAKSDSVSNMSYFEFNQGDYECFEALVDFAYTGVLTISNRKVADLYKTAYALQVHTVAMACARHLAENLSCGNCIGIRRHANFNNDSFLVNKVDTFIAENIENIISESVEFTQLPCVKLRIIVPKHEQLSHDAGVNLAERSLTYFQRYPKISDRVDQQIEALVQKSHLLFVEEDLSLQDCAEMDDQSSVGSCDVVQDYKRSKQSKSSKSAGHNSQIIGAQPVQHHVTGALPVKINASRVANAKYASNESLNSCASSQTDVEDEIESKLIAVNETSRGFWIALAVLYKKLVVLSIHLTDDEEVAGSGDSNSATPPLQDAKNSTNNNTIIMTKQTTDVQQNSVLAKLASCVSVARSPLPAMSVARCSVGAAFLNGKIIVCGGYDRGECLKTVEEFDISLNEWKRLPLMTCERGRFDVAVSGGKVYAVAGSNGNYDLKSAEVYDPKIEKWVQIAPMAKARSHNGCASLDGFIYSLGGSNDQMALRECERYNPESGVWEAIAPMQQARQQAGCTSWRGMVVCVGGCDRWNCLESVEAFDPATGQWRTLAKLTTPRRGCAVAVVRDSLYVIGGHDGQQSLNLVEALDHPNGHWRTVPSLCTPRTNTHAVVTAGNAIYVIGGFDGNQFLSTMEVLENESIGWRGWIQTRLSQDLVEEEEEEEVEHPELSNPKERSDSATPRAAVSVN</sequence>
<dbReference type="SMART" id="SM00225">
    <property type="entry name" value="BTB"/>
    <property type="match status" value="1"/>
</dbReference>
<dbReference type="SUPFAM" id="SSF54695">
    <property type="entry name" value="POZ domain"/>
    <property type="match status" value="1"/>
</dbReference>